<dbReference type="InterPro" id="IPR045070">
    <property type="entry name" value="MATE_MepA-like"/>
</dbReference>
<dbReference type="CDD" id="cd13143">
    <property type="entry name" value="MATE_MepA_like"/>
    <property type="match status" value="1"/>
</dbReference>
<evidence type="ECO:0000256" key="1">
    <source>
        <dbReference type="ARBA" id="ARBA00004651"/>
    </source>
</evidence>
<feature type="transmembrane region" description="Helical" evidence="10">
    <location>
        <begin position="163"/>
        <end position="186"/>
    </location>
</feature>
<comment type="subcellular location">
    <subcellularLocation>
        <location evidence="1">Cell membrane</location>
        <topology evidence="1">Multi-pass membrane protein</topology>
    </subcellularLocation>
</comment>
<feature type="transmembrane region" description="Helical" evidence="10">
    <location>
        <begin position="354"/>
        <end position="372"/>
    </location>
</feature>
<evidence type="ECO:0000256" key="10">
    <source>
        <dbReference type="SAM" id="Phobius"/>
    </source>
</evidence>
<dbReference type="PIRSF" id="PIRSF006603">
    <property type="entry name" value="DinF"/>
    <property type="match status" value="1"/>
</dbReference>
<dbReference type="GO" id="GO:0015297">
    <property type="term" value="F:antiporter activity"/>
    <property type="evidence" value="ECO:0007669"/>
    <property type="project" value="InterPro"/>
</dbReference>
<sequence length="447" mass="48230">MKKEISHTFSLGQLVLFSLPAVAMLMVTSLYTAVDGVFIARYVGSDALSAINIMLPLDTLSYGVAIMLGTGASAVIGRKLGQGRTQEAYENFSLVTVAAVVIGLALSVGITVFFEPLAVWLGASPRLLPYCMQYGYILFGASVFTVVQVMYQSLFITAGKSQLALWLTGFSGVLNVVLDWLFIVVFQWGMAGAALGTIAGRIIGGVVPIVYFLTKRGGMLSYGALRWDGRFLAKTLSNGSSEMVSNLAAGVTTLLFNLSMMELAGEDGVAAMTIVLYTQFVYTAVYVGFSNSAAPVISYHYGSGNRAYLKKLFQSCVVIVTASTALMLAGSIMFAKPLISLFAKDQQTVFALAYHGYMIFIWNFLFAGYNIFSSGLFTALSNGAVSAAISFLRTLVFVTGSILLLPRVMGMDGIWLAIPLAEVMTFCVAVFFVLRYGTREYHFLGRE</sequence>
<dbReference type="EMBL" id="DWYA01000033">
    <property type="protein sequence ID" value="HJB39400.1"/>
    <property type="molecule type" value="Genomic_DNA"/>
</dbReference>
<evidence type="ECO:0000313" key="11">
    <source>
        <dbReference type="EMBL" id="HJB39400.1"/>
    </source>
</evidence>
<feature type="transmembrane region" description="Helical" evidence="10">
    <location>
        <begin position="384"/>
        <end position="408"/>
    </location>
</feature>
<dbReference type="AlphaFoldDB" id="A0A9D2M1Y3"/>
<feature type="transmembrane region" description="Helical" evidence="10">
    <location>
        <begin position="92"/>
        <end position="114"/>
    </location>
</feature>
<evidence type="ECO:0000256" key="7">
    <source>
        <dbReference type="ARBA" id="ARBA00022989"/>
    </source>
</evidence>
<comment type="caution">
    <text evidence="11">The sequence shown here is derived from an EMBL/GenBank/DDBJ whole genome shotgun (WGS) entry which is preliminary data.</text>
</comment>
<protein>
    <recommendedName>
        <fullName evidence="3">Multidrug export protein MepA</fullName>
    </recommendedName>
</protein>
<dbReference type="Proteomes" id="UP000824209">
    <property type="component" value="Unassembled WGS sequence"/>
</dbReference>
<dbReference type="Pfam" id="PF01554">
    <property type="entry name" value="MatE"/>
    <property type="match status" value="2"/>
</dbReference>
<dbReference type="InterPro" id="IPR051327">
    <property type="entry name" value="MATE_MepA_subfamily"/>
</dbReference>
<dbReference type="GO" id="GO:0005886">
    <property type="term" value="C:plasma membrane"/>
    <property type="evidence" value="ECO:0007669"/>
    <property type="project" value="UniProtKB-SubCell"/>
</dbReference>
<feature type="transmembrane region" description="Helical" evidence="10">
    <location>
        <begin position="235"/>
        <end position="256"/>
    </location>
</feature>
<name>A0A9D2M1Y3_9FIRM</name>
<dbReference type="InterPro" id="IPR048279">
    <property type="entry name" value="MdtK-like"/>
</dbReference>
<evidence type="ECO:0000256" key="6">
    <source>
        <dbReference type="ARBA" id="ARBA00022692"/>
    </source>
</evidence>
<evidence type="ECO:0000256" key="2">
    <source>
        <dbReference type="ARBA" id="ARBA00008417"/>
    </source>
</evidence>
<feature type="transmembrane region" description="Helical" evidence="10">
    <location>
        <begin position="414"/>
        <end position="434"/>
    </location>
</feature>
<dbReference type="PANTHER" id="PTHR43823:SF3">
    <property type="entry name" value="MULTIDRUG EXPORT PROTEIN MEPA"/>
    <property type="match status" value="1"/>
</dbReference>
<evidence type="ECO:0000256" key="8">
    <source>
        <dbReference type="ARBA" id="ARBA00023136"/>
    </source>
</evidence>
<comment type="similarity">
    <text evidence="2">Belongs to the multi antimicrobial extrusion (MATE) (TC 2.A.66.1) family. MepA subfamily.</text>
</comment>
<feature type="transmembrane region" description="Helical" evidence="10">
    <location>
        <begin position="60"/>
        <end position="80"/>
    </location>
</feature>
<evidence type="ECO:0000256" key="9">
    <source>
        <dbReference type="ARBA" id="ARBA00023251"/>
    </source>
</evidence>
<dbReference type="PANTHER" id="PTHR43823">
    <property type="entry name" value="SPORULATION PROTEIN YKVU"/>
    <property type="match status" value="1"/>
</dbReference>
<keyword evidence="5" id="KW-1003">Cell membrane</keyword>
<feature type="transmembrane region" description="Helical" evidence="10">
    <location>
        <begin position="134"/>
        <end position="151"/>
    </location>
</feature>
<evidence type="ECO:0000256" key="4">
    <source>
        <dbReference type="ARBA" id="ARBA00022448"/>
    </source>
</evidence>
<accession>A0A9D2M1Y3</accession>
<evidence type="ECO:0000313" key="12">
    <source>
        <dbReference type="Proteomes" id="UP000824209"/>
    </source>
</evidence>
<dbReference type="InterPro" id="IPR002528">
    <property type="entry name" value="MATE_fam"/>
</dbReference>
<reference evidence="11" key="2">
    <citation type="submission" date="2021-04" db="EMBL/GenBank/DDBJ databases">
        <authorList>
            <person name="Gilroy R."/>
        </authorList>
    </citation>
    <scope>NUCLEOTIDE SEQUENCE</scope>
    <source>
        <strain evidence="11">ChiBcec8-14828</strain>
    </source>
</reference>
<keyword evidence="8 10" id="KW-0472">Membrane</keyword>
<reference evidence="11" key="1">
    <citation type="journal article" date="2021" name="PeerJ">
        <title>Extensive microbial diversity within the chicken gut microbiome revealed by metagenomics and culture.</title>
        <authorList>
            <person name="Gilroy R."/>
            <person name="Ravi A."/>
            <person name="Getino M."/>
            <person name="Pursley I."/>
            <person name="Horton D.L."/>
            <person name="Alikhan N.F."/>
            <person name="Baker D."/>
            <person name="Gharbi K."/>
            <person name="Hall N."/>
            <person name="Watson M."/>
            <person name="Adriaenssens E.M."/>
            <person name="Foster-Nyarko E."/>
            <person name="Jarju S."/>
            <person name="Secka A."/>
            <person name="Antonio M."/>
            <person name="Oren A."/>
            <person name="Chaudhuri R.R."/>
            <person name="La Ragione R."/>
            <person name="Hildebrand F."/>
            <person name="Pallen M.J."/>
        </authorList>
    </citation>
    <scope>NUCLEOTIDE SEQUENCE</scope>
    <source>
        <strain evidence="11">ChiBcec8-14828</strain>
    </source>
</reference>
<feature type="transmembrane region" description="Helical" evidence="10">
    <location>
        <begin position="192"/>
        <end position="214"/>
    </location>
</feature>
<feature type="transmembrane region" description="Helical" evidence="10">
    <location>
        <begin position="268"/>
        <end position="291"/>
    </location>
</feature>
<keyword evidence="9" id="KW-0046">Antibiotic resistance</keyword>
<keyword evidence="7 10" id="KW-1133">Transmembrane helix</keyword>
<keyword evidence="6 10" id="KW-0812">Transmembrane</keyword>
<keyword evidence="4" id="KW-0813">Transport</keyword>
<evidence type="ECO:0000256" key="3">
    <source>
        <dbReference type="ARBA" id="ARBA00022106"/>
    </source>
</evidence>
<proteinExistence type="inferred from homology"/>
<gene>
    <name evidence="11" type="ORF">H9943_03275</name>
</gene>
<feature type="transmembrane region" description="Helical" evidence="10">
    <location>
        <begin position="12"/>
        <end position="40"/>
    </location>
</feature>
<dbReference type="GO" id="GO:0046677">
    <property type="term" value="P:response to antibiotic"/>
    <property type="evidence" value="ECO:0007669"/>
    <property type="project" value="UniProtKB-KW"/>
</dbReference>
<dbReference type="GO" id="GO:0042910">
    <property type="term" value="F:xenobiotic transmembrane transporter activity"/>
    <property type="evidence" value="ECO:0007669"/>
    <property type="project" value="InterPro"/>
</dbReference>
<feature type="transmembrane region" description="Helical" evidence="10">
    <location>
        <begin position="312"/>
        <end position="334"/>
    </location>
</feature>
<evidence type="ECO:0000256" key="5">
    <source>
        <dbReference type="ARBA" id="ARBA00022475"/>
    </source>
</evidence>
<organism evidence="11 12">
    <name type="scientific">Candidatus Ruthenibacterium avium</name>
    <dbReference type="NCBI Taxonomy" id="2838751"/>
    <lineage>
        <taxon>Bacteria</taxon>
        <taxon>Bacillati</taxon>
        <taxon>Bacillota</taxon>
        <taxon>Clostridia</taxon>
        <taxon>Eubacteriales</taxon>
        <taxon>Oscillospiraceae</taxon>
        <taxon>Ruthenibacterium</taxon>
    </lineage>
</organism>